<dbReference type="HOGENOM" id="CLU_100790_1_0_1"/>
<sequence>MHVCVQVLRCPYDNMSSSGKKRKDSPSGKEGLTDSTARSHYVPEGKSIKSKPTRIPIEWVRPRYEIIFMGWIRLTRMMRNEIDLRKKNTNKVEKEIVWNYHLRKVSAVRDFPPGYERGAAPVSKEEFERQ</sequence>
<gene>
    <name evidence="2" type="ORF">TCM_017542</name>
</gene>
<dbReference type="Gramene" id="EOY03093">
    <property type="protein sequence ID" value="EOY03093"/>
    <property type="gene ID" value="TCM_017542"/>
</dbReference>
<dbReference type="AlphaFoldDB" id="A0A061EEP4"/>
<dbReference type="EMBL" id="CM001882">
    <property type="protein sequence ID" value="EOY03093.1"/>
    <property type="molecule type" value="Genomic_DNA"/>
</dbReference>
<evidence type="ECO:0000256" key="1">
    <source>
        <dbReference type="SAM" id="MobiDB-lite"/>
    </source>
</evidence>
<dbReference type="Proteomes" id="UP000026915">
    <property type="component" value="Chromosome 4"/>
</dbReference>
<evidence type="ECO:0000313" key="3">
    <source>
        <dbReference type="Proteomes" id="UP000026915"/>
    </source>
</evidence>
<evidence type="ECO:0000313" key="2">
    <source>
        <dbReference type="EMBL" id="EOY03093.1"/>
    </source>
</evidence>
<keyword evidence="3" id="KW-1185">Reference proteome</keyword>
<reference evidence="2 3" key="1">
    <citation type="journal article" date="2013" name="Genome Biol.">
        <title>The genome sequence of the most widely cultivated cacao type and its use to identify candidate genes regulating pod color.</title>
        <authorList>
            <person name="Motamayor J.C."/>
            <person name="Mockaitis K."/>
            <person name="Schmutz J."/>
            <person name="Haiminen N."/>
            <person name="Iii D.L."/>
            <person name="Cornejo O."/>
            <person name="Findley S.D."/>
            <person name="Zheng P."/>
            <person name="Utro F."/>
            <person name="Royaert S."/>
            <person name="Saski C."/>
            <person name="Jenkins J."/>
            <person name="Podicheti R."/>
            <person name="Zhao M."/>
            <person name="Scheffler B.E."/>
            <person name="Stack J.C."/>
            <person name="Feltus F.A."/>
            <person name="Mustiga G.M."/>
            <person name="Amores F."/>
            <person name="Phillips W."/>
            <person name="Marelli J.P."/>
            <person name="May G.D."/>
            <person name="Shapiro H."/>
            <person name="Ma J."/>
            <person name="Bustamante C.D."/>
            <person name="Schnell R.J."/>
            <person name="Main D."/>
            <person name="Gilbert D."/>
            <person name="Parida L."/>
            <person name="Kuhn D.N."/>
        </authorList>
    </citation>
    <scope>NUCLEOTIDE SEQUENCE [LARGE SCALE GENOMIC DNA]</scope>
    <source>
        <strain evidence="3">cv. Matina 1-6</strain>
    </source>
</reference>
<name>A0A061EEP4_THECC</name>
<feature type="region of interest" description="Disordered" evidence="1">
    <location>
        <begin position="14"/>
        <end position="48"/>
    </location>
</feature>
<dbReference type="InParanoid" id="A0A061EEP4"/>
<organism evidence="2 3">
    <name type="scientific">Theobroma cacao</name>
    <name type="common">Cacao</name>
    <name type="synonym">Cocoa</name>
    <dbReference type="NCBI Taxonomy" id="3641"/>
    <lineage>
        <taxon>Eukaryota</taxon>
        <taxon>Viridiplantae</taxon>
        <taxon>Streptophyta</taxon>
        <taxon>Embryophyta</taxon>
        <taxon>Tracheophyta</taxon>
        <taxon>Spermatophyta</taxon>
        <taxon>Magnoliopsida</taxon>
        <taxon>eudicotyledons</taxon>
        <taxon>Gunneridae</taxon>
        <taxon>Pentapetalae</taxon>
        <taxon>rosids</taxon>
        <taxon>malvids</taxon>
        <taxon>Malvales</taxon>
        <taxon>Malvaceae</taxon>
        <taxon>Byttnerioideae</taxon>
        <taxon>Theobroma</taxon>
    </lineage>
</organism>
<protein>
    <submittedName>
        <fullName evidence="2">Uncharacterized protein</fullName>
    </submittedName>
</protein>
<accession>A0A061EEP4</accession>
<proteinExistence type="predicted"/>